<dbReference type="EMBL" id="BPLR01011243">
    <property type="protein sequence ID" value="GIY45197.1"/>
    <property type="molecule type" value="Genomic_DNA"/>
</dbReference>
<proteinExistence type="predicted"/>
<comment type="caution">
    <text evidence="1">The sequence shown here is derived from an EMBL/GenBank/DDBJ whole genome shotgun (WGS) entry which is preliminary data.</text>
</comment>
<dbReference type="AlphaFoldDB" id="A0AAV4TJT6"/>
<evidence type="ECO:0000313" key="1">
    <source>
        <dbReference type="EMBL" id="GIY45197.1"/>
    </source>
</evidence>
<organism evidence="1 2">
    <name type="scientific">Caerostris extrusa</name>
    <name type="common">Bark spider</name>
    <name type="synonym">Caerostris bankana</name>
    <dbReference type="NCBI Taxonomy" id="172846"/>
    <lineage>
        <taxon>Eukaryota</taxon>
        <taxon>Metazoa</taxon>
        <taxon>Ecdysozoa</taxon>
        <taxon>Arthropoda</taxon>
        <taxon>Chelicerata</taxon>
        <taxon>Arachnida</taxon>
        <taxon>Araneae</taxon>
        <taxon>Araneomorphae</taxon>
        <taxon>Entelegynae</taxon>
        <taxon>Araneoidea</taxon>
        <taxon>Araneidae</taxon>
        <taxon>Caerostris</taxon>
    </lineage>
</organism>
<reference evidence="1 2" key="1">
    <citation type="submission" date="2021-06" db="EMBL/GenBank/DDBJ databases">
        <title>Caerostris extrusa draft genome.</title>
        <authorList>
            <person name="Kono N."/>
            <person name="Arakawa K."/>
        </authorList>
    </citation>
    <scope>NUCLEOTIDE SEQUENCE [LARGE SCALE GENOMIC DNA]</scope>
</reference>
<accession>A0AAV4TJT6</accession>
<protein>
    <recommendedName>
        <fullName evidence="3">Secreted protein</fullName>
    </recommendedName>
</protein>
<dbReference type="Proteomes" id="UP001054945">
    <property type="component" value="Unassembled WGS sequence"/>
</dbReference>
<sequence length="74" mass="8295">MPATALWSSLFTPSENSAVRAAIVPKSVPLLGRFSSKVVDFILSCAIKHHHPRCRDCDFTFVAMRRTQPPLDLR</sequence>
<gene>
    <name evidence="1" type="ORF">CEXT_498571</name>
</gene>
<evidence type="ECO:0008006" key="3">
    <source>
        <dbReference type="Google" id="ProtNLM"/>
    </source>
</evidence>
<name>A0AAV4TJT6_CAEEX</name>
<keyword evidence="2" id="KW-1185">Reference proteome</keyword>
<evidence type="ECO:0000313" key="2">
    <source>
        <dbReference type="Proteomes" id="UP001054945"/>
    </source>
</evidence>